<evidence type="ECO:0000313" key="2">
    <source>
        <dbReference type="Proteomes" id="UP001140562"/>
    </source>
</evidence>
<dbReference type="EMBL" id="JAPEUV010000166">
    <property type="protein sequence ID" value="KAJ4331015.1"/>
    <property type="molecule type" value="Genomic_DNA"/>
</dbReference>
<keyword evidence="2" id="KW-1185">Reference proteome</keyword>
<protein>
    <submittedName>
        <fullName evidence="1">Uncharacterized protein</fullName>
    </submittedName>
</protein>
<evidence type="ECO:0000313" key="1">
    <source>
        <dbReference type="EMBL" id="KAJ4331015.1"/>
    </source>
</evidence>
<comment type="caution">
    <text evidence="1">The sequence shown here is derived from an EMBL/GenBank/DDBJ whole genome shotgun (WGS) entry which is preliminary data.</text>
</comment>
<gene>
    <name evidence="1" type="ORF">N0V87_009519</name>
</gene>
<dbReference type="AlphaFoldDB" id="A0A9W9BWX1"/>
<sequence length="83" mass="9727">MCQILAHEPKFREYLSWGHYPKESSVDERGVQPLDDTYVVQVVRQVNYGPLESKRYFLKTGSDMFVEVDEKWLIDANFAKLNA</sequence>
<name>A0A9W9BWX1_9PLEO</name>
<accession>A0A9W9BWX1</accession>
<organism evidence="1 2">
    <name type="scientific">Didymella glomerata</name>
    <dbReference type="NCBI Taxonomy" id="749621"/>
    <lineage>
        <taxon>Eukaryota</taxon>
        <taxon>Fungi</taxon>
        <taxon>Dikarya</taxon>
        <taxon>Ascomycota</taxon>
        <taxon>Pezizomycotina</taxon>
        <taxon>Dothideomycetes</taxon>
        <taxon>Pleosporomycetidae</taxon>
        <taxon>Pleosporales</taxon>
        <taxon>Pleosporineae</taxon>
        <taxon>Didymellaceae</taxon>
        <taxon>Didymella</taxon>
    </lineage>
</organism>
<reference evidence="1" key="1">
    <citation type="submission" date="2022-10" db="EMBL/GenBank/DDBJ databases">
        <title>Tapping the CABI collections for fungal endophytes: first genome assemblies for Collariella, Neodidymelliopsis, Ascochyta clinopodiicola, Didymella pomorum, Didymosphaeria variabile, Neocosmospora piperis and Neocucurbitaria cava.</title>
        <authorList>
            <person name="Hill R."/>
        </authorList>
    </citation>
    <scope>NUCLEOTIDE SEQUENCE</scope>
    <source>
        <strain evidence="1">IMI 360193</strain>
    </source>
</reference>
<dbReference type="OrthoDB" id="10264507at2759"/>
<proteinExistence type="predicted"/>
<dbReference type="Proteomes" id="UP001140562">
    <property type="component" value="Unassembled WGS sequence"/>
</dbReference>